<reference evidence="2" key="2">
    <citation type="submission" date="2022-01" db="EMBL/GenBank/DDBJ databases">
        <authorList>
            <person name="Yamashiro T."/>
            <person name="Shiraishi A."/>
            <person name="Satake H."/>
            <person name="Nakayama K."/>
        </authorList>
    </citation>
    <scope>NUCLEOTIDE SEQUENCE</scope>
</reference>
<proteinExistence type="predicted"/>
<protein>
    <submittedName>
        <fullName evidence="2">Uncharacterized protein</fullName>
    </submittedName>
</protein>
<sequence length="142" mass="15663">MGYDQEVVPKTKYWVEILNPDSKLLNFNTGRILVPESQAVNESLEPTKTLYTPESFKNSKAKSLTLLPPLKNIQGASPSSQVMPLTFQPHSPKERPGLGIMKHTKPEAQDSSNKSVSGTVTISKTKQTTPSVPTEVKDIEQE</sequence>
<feature type="compositionally biased region" description="Polar residues" evidence="1">
    <location>
        <begin position="109"/>
        <end position="132"/>
    </location>
</feature>
<evidence type="ECO:0000313" key="3">
    <source>
        <dbReference type="Proteomes" id="UP001151760"/>
    </source>
</evidence>
<evidence type="ECO:0000256" key="1">
    <source>
        <dbReference type="SAM" id="MobiDB-lite"/>
    </source>
</evidence>
<reference evidence="2" key="1">
    <citation type="journal article" date="2022" name="Int. J. Mol. Sci.">
        <title>Draft Genome of Tanacetum Coccineum: Genomic Comparison of Closely Related Tanacetum-Family Plants.</title>
        <authorList>
            <person name="Yamashiro T."/>
            <person name="Shiraishi A."/>
            <person name="Nakayama K."/>
            <person name="Satake H."/>
        </authorList>
    </citation>
    <scope>NUCLEOTIDE SEQUENCE</scope>
</reference>
<name>A0ABQ4WEI8_9ASTR</name>
<dbReference type="Proteomes" id="UP001151760">
    <property type="component" value="Unassembled WGS sequence"/>
</dbReference>
<comment type="caution">
    <text evidence="2">The sequence shown here is derived from an EMBL/GenBank/DDBJ whole genome shotgun (WGS) entry which is preliminary data.</text>
</comment>
<accession>A0ABQ4WEI8</accession>
<feature type="compositionally biased region" description="Polar residues" evidence="1">
    <location>
        <begin position="74"/>
        <end position="83"/>
    </location>
</feature>
<organism evidence="2 3">
    <name type="scientific">Tanacetum coccineum</name>
    <dbReference type="NCBI Taxonomy" id="301880"/>
    <lineage>
        <taxon>Eukaryota</taxon>
        <taxon>Viridiplantae</taxon>
        <taxon>Streptophyta</taxon>
        <taxon>Embryophyta</taxon>
        <taxon>Tracheophyta</taxon>
        <taxon>Spermatophyta</taxon>
        <taxon>Magnoliopsida</taxon>
        <taxon>eudicotyledons</taxon>
        <taxon>Gunneridae</taxon>
        <taxon>Pentapetalae</taxon>
        <taxon>asterids</taxon>
        <taxon>campanulids</taxon>
        <taxon>Asterales</taxon>
        <taxon>Asteraceae</taxon>
        <taxon>Asteroideae</taxon>
        <taxon>Anthemideae</taxon>
        <taxon>Anthemidinae</taxon>
        <taxon>Tanacetum</taxon>
    </lineage>
</organism>
<feature type="region of interest" description="Disordered" evidence="1">
    <location>
        <begin position="71"/>
        <end position="142"/>
    </location>
</feature>
<keyword evidence="3" id="KW-1185">Reference proteome</keyword>
<gene>
    <name evidence="2" type="ORF">Tco_0624650</name>
</gene>
<dbReference type="EMBL" id="BQNB010008575">
    <property type="protein sequence ID" value="GJS51288.1"/>
    <property type="molecule type" value="Genomic_DNA"/>
</dbReference>
<evidence type="ECO:0000313" key="2">
    <source>
        <dbReference type="EMBL" id="GJS51288.1"/>
    </source>
</evidence>